<dbReference type="GO" id="GO:0005886">
    <property type="term" value="C:plasma membrane"/>
    <property type="evidence" value="ECO:0007669"/>
    <property type="project" value="UniProtKB-SubCell"/>
</dbReference>
<keyword evidence="6 13" id="KW-0874">Quinone</keyword>
<feature type="transmembrane region" description="Helical" evidence="13">
    <location>
        <begin position="56"/>
        <end position="81"/>
    </location>
</feature>
<evidence type="ECO:0000256" key="7">
    <source>
        <dbReference type="ARBA" id="ARBA00022967"/>
    </source>
</evidence>
<keyword evidence="4 13" id="KW-1003">Cell membrane</keyword>
<dbReference type="EMBL" id="MJLZ01000014">
    <property type="protein sequence ID" value="RLM24847.1"/>
    <property type="molecule type" value="Genomic_DNA"/>
</dbReference>
<gene>
    <name evidence="15" type="ORF">BIY29_07960</name>
</gene>
<feature type="transmembrane region" description="Helical" evidence="13">
    <location>
        <begin position="93"/>
        <end position="114"/>
    </location>
</feature>
<evidence type="ECO:0000256" key="14">
    <source>
        <dbReference type="SAM" id="MobiDB-lite"/>
    </source>
</evidence>
<comment type="caution">
    <text evidence="15">The sequence shown here is derived from an EMBL/GenBank/DDBJ whole genome shotgun (WGS) entry which is preliminary data.</text>
</comment>
<evidence type="ECO:0000256" key="2">
    <source>
        <dbReference type="ARBA" id="ARBA00005698"/>
    </source>
</evidence>
<feature type="compositionally biased region" description="Basic and acidic residues" evidence="14">
    <location>
        <begin position="176"/>
        <end position="186"/>
    </location>
</feature>
<dbReference type="RefSeq" id="WP_121574659.1">
    <property type="nucleotide sequence ID" value="NZ_MJLZ01000014.1"/>
</dbReference>
<evidence type="ECO:0000256" key="13">
    <source>
        <dbReference type="RuleBase" id="RU004429"/>
    </source>
</evidence>
<keyword evidence="7" id="KW-1278">Translocase</keyword>
<keyword evidence="10 13" id="KW-0472">Membrane</keyword>
<name>A0A421DPV2_9GAMM</name>
<evidence type="ECO:0000313" key="15">
    <source>
        <dbReference type="EMBL" id="RLM24847.1"/>
    </source>
</evidence>
<dbReference type="GO" id="GO:0008137">
    <property type="term" value="F:NADH dehydrogenase (ubiquinone) activity"/>
    <property type="evidence" value="ECO:0007669"/>
    <property type="project" value="UniProtKB-UniRule"/>
</dbReference>
<dbReference type="GO" id="GO:0048038">
    <property type="term" value="F:quinone binding"/>
    <property type="evidence" value="ECO:0007669"/>
    <property type="project" value="UniProtKB-UniRule"/>
</dbReference>
<dbReference type="Gene3D" id="1.20.120.1200">
    <property type="entry name" value="NADH-ubiquinone/plastoquinone oxidoreductase chain 6, subunit NuoJ"/>
    <property type="match status" value="1"/>
</dbReference>
<evidence type="ECO:0000256" key="1">
    <source>
        <dbReference type="ARBA" id="ARBA00004651"/>
    </source>
</evidence>
<keyword evidence="15" id="KW-0830">Ubiquinone</keyword>
<protein>
    <recommendedName>
        <fullName evidence="3 13">NADH-quinone oxidoreductase subunit J</fullName>
        <ecNumber evidence="13">7.1.1.-</ecNumber>
    </recommendedName>
</protein>
<evidence type="ECO:0000256" key="3">
    <source>
        <dbReference type="ARBA" id="ARBA00019907"/>
    </source>
</evidence>
<comment type="subcellular location">
    <subcellularLocation>
        <location evidence="1 13">Cell membrane</location>
        <topology evidence="1 13">Multi-pass membrane protein</topology>
    </subcellularLocation>
</comment>
<dbReference type="PANTHER" id="PTHR33269:SF17">
    <property type="entry name" value="NADH-UBIQUINONE OXIDOREDUCTASE CHAIN 6"/>
    <property type="match status" value="1"/>
</dbReference>
<dbReference type="FunFam" id="1.20.120.1200:FF:000001">
    <property type="entry name" value="NADH-quinone oxidoreductase subunit J"/>
    <property type="match status" value="1"/>
</dbReference>
<feature type="region of interest" description="Disordered" evidence="14">
    <location>
        <begin position="167"/>
        <end position="186"/>
    </location>
</feature>
<feature type="transmembrane region" description="Helical" evidence="13">
    <location>
        <begin position="28"/>
        <end position="50"/>
    </location>
</feature>
<evidence type="ECO:0000256" key="8">
    <source>
        <dbReference type="ARBA" id="ARBA00022989"/>
    </source>
</evidence>
<dbReference type="Pfam" id="PF00499">
    <property type="entry name" value="Oxidored_q3"/>
    <property type="match status" value="1"/>
</dbReference>
<dbReference type="NCBIfam" id="NF005162">
    <property type="entry name" value="PRK06638.1-1"/>
    <property type="match status" value="1"/>
</dbReference>
<sequence length="186" mass="19878">MEFAFYIAGLVAVVATLRVITHTNPVHALLYLIVSLLAVACVFFSLGAYFAGALEVIVYAGAIMVLFVFVVMMLNLGNSVVEQERAWLKPSVWIGPGLLSLALLGVIVKGILSLDGQRIAGEMVEAKSVGISLFGPYVLAVELASMLLLAGLVVAFHVGREDKQGEVISKETSNQDIDKKITGERA</sequence>
<evidence type="ECO:0000256" key="12">
    <source>
        <dbReference type="ARBA" id="ARBA00047712"/>
    </source>
</evidence>
<accession>A0A421DPV2</accession>
<keyword evidence="8 13" id="KW-1133">Transmembrane helix</keyword>
<dbReference type="EC" id="7.1.1.-" evidence="13"/>
<evidence type="ECO:0000256" key="11">
    <source>
        <dbReference type="ARBA" id="ARBA00025811"/>
    </source>
</evidence>
<evidence type="ECO:0000256" key="5">
    <source>
        <dbReference type="ARBA" id="ARBA00022692"/>
    </source>
</evidence>
<comment type="subunit">
    <text evidence="11">Composed of 13 different subunits. Subunits NuoA, H, J, K, L, M, N constitute the membrane sector of the complex.</text>
</comment>
<evidence type="ECO:0000313" key="16">
    <source>
        <dbReference type="Proteomes" id="UP000285648"/>
    </source>
</evidence>
<dbReference type="InterPro" id="IPR001457">
    <property type="entry name" value="NADH_UbQ/plastoQ_OxRdtase_su6"/>
</dbReference>
<reference evidence="15 16" key="1">
    <citation type="submission" date="2016-09" db="EMBL/GenBank/DDBJ databases">
        <authorList>
            <person name="Doonan J."/>
            <person name="Pachebat J.A."/>
            <person name="Golyshin P.N."/>
            <person name="Denman S."/>
            <person name="Mcdonald J.E."/>
        </authorList>
    </citation>
    <scope>NUCLEOTIDE SEQUENCE [LARGE SCALE GENOMIC DNA]</scope>
    <source>
        <strain evidence="15 16">NCPPB 3934</strain>
    </source>
</reference>
<comment type="function">
    <text evidence="13">NDH-1 shuttles electrons from NADH, via FMN and iron-sulfur (Fe-S) centers, to quinones in the respiratory chain. Couples the redox reaction to proton translocation (for every two electrons transferred, four hydrogen ions are translocated across the cytoplasmic membrane), and thus conserves the redox energy in a proton gradient.</text>
</comment>
<keyword evidence="5 13" id="KW-0812">Transmembrane</keyword>
<evidence type="ECO:0000256" key="9">
    <source>
        <dbReference type="ARBA" id="ARBA00023027"/>
    </source>
</evidence>
<dbReference type="Proteomes" id="UP000285648">
    <property type="component" value="Unassembled WGS sequence"/>
</dbReference>
<comment type="catalytic activity">
    <reaction evidence="12 13">
        <text>a quinone + NADH + 5 H(+)(in) = a quinol + NAD(+) + 4 H(+)(out)</text>
        <dbReference type="Rhea" id="RHEA:57888"/>
        <dbReference type="ChEBI" id="CHEBI:15378"/>
        <dbReference type="ChEBI" id="CHEBI:24646"/>
        <dbReference type="ChEBI" id="CHEBI:57540"/>
        <dbReference type="ChEBI" id="CHEBI:57945"/>
        <dbReference type="ChEBI" id="CHEBI:132124"/>
    </reaction>
</comment>
<feature type="transmembrane region" description="Helical" evidence="13">
    <location>
        <begin position="6"/>
        <end position="21"/>
    </location>
</feature>
<keyword evidence="16" id="KW-1185">Reference proteome</keyword>
<proteinExistence type="inferred from homology"/>
<keyword evidence="9 13" id="KW-0520">NAD</keyword>
<evidence type="ECO:0000256" key="4">
    <source>
        <dbReference type="ARBA" id="ARBA00022475"/>
    </source>
</evidence>
<evidence type="ECO:0000256" key="6">
    <source>
        <dbReference type="ARBA" id="ARBA00022719"/>
    </source>
</evidence>
<evidence type="ECO:0000256" key="10">
    <source>
        <dbReference type="ARBA" id="ARBA00023136"/>
    </source>
</evidence>
<dbReference type="PANTHER" id="PTHR33269">
    <property type="entry name" value="NADH-UBIQUINONE OXIDOREDUCTASE CHAIN 6"/>
    <property type="match status" value="1"/>
</dbReference>
<dbReference type="OrthoDB" id="9790848at2"/>
<organism evidence="15 16">
    <name type="scientific">Brenneria alni</name>
    <dbReference type="NCBI Taxonomy" id="71656"/>
    <lineage>
        <taxon>Bacteria</taxon>
        <taxon>Pseudomonadati</taxon>
        <taxon>Pseudomonadota</taxon>
        <taxon>Gammaproteobacteria</taxon>
        <taxon>Enterobacterales</taxon>
        <taxon>Pectobacteriaceae</taxon>
        <taxon>Brenneria</taxon>
    </lineage>
</organism>
<feature type="transmembrane region" description="Helical" evidence="13">
    <location>
        <begin position="134"/>
        <end position="156"/>
    </location>
</feature>
<dbReference type="InterPro" id="IPR042106">
    <property type="entry name" value="Nuo/plastoQ_OxRdtase_6_NuoJ"/>
</dbReference>
<comment type="similarity">
    <text evidence="2 13">Belongs to the complex I subunit 6 family.</text>
</comment>
<dbReference type="AlphaFoldDB" id="A0A421DPV2"/>